<keyword evidence="2" id="KW-1185">Reference proteome</keyword>
<reference evidence="1" key="2">
    <citation type="submission" date="2024-10" db="UniProtKB">
        <authorList>
            <consortium name="EnsemblProtists"/>
        </authorList>
    </citation>
    <scope>IDENTIFICATION</scope>
</reference>
<dbReference type="GeneID" id="17275609"/>
<dbReference type="PaxDb" id="2903-EOD30337"/>
<dbReference type="EnsemblProtists" id="EOD30337">
    <property type="protein sequence ID" value="EOD30337"/>
    <property type="gene ID" value="EMIHUDRAFT_365485"/>
</dbReference>
<dbReference type="KEGG" id="ehx:EMIHUDRAFT_365485"/>
<name>A0A0D3K3K2_EMIH1</name>
<proteinExistence type="predicted"/>
<evidence type="ECO:0000313" key="1">
    <source>
        <dbReference type="EnsemblProtists" id="EOD30337"/>
    </source>
</evidence>
<dbReference type="RefSeq" id="XP_005782766.1">
    <property type="nucleotide sequence ID" value="XM_005782709.1"/>
</dbReference>
<organism evidence="1 2">
    <name type="scientific">Emiliania huxleyi (strain CCMP1516)</name>
    <dbReference type="NCBI Taxonomy" id="280463"/>
    <lineage>
        <taxon>Eukaryota</taxon>
        <taxon>Haptista</taxon>
        <taxon>Haptophyta</taxon>
        <taxon>Prymnesiophyceae</taxon>
        <taxon>Isochrysidales</taxon>
        <taxon>Noelaerhabdaceae</taxon>
        <taxon>Emiliania</taxon>
    </lineage>
</organism>
<accession>A0A0D3K3K2</accession>
<dbReference type="HOGENOM" id="CLU_2431628_0_0_1"/>
<dbReference type="Proteomes" id="UP000013827">
    <property type="component" value="Unassembled WGS sequence"/>
</dbReference>
<sequence length="91" mass="9783">MPDGDGDQVAALIRLVREKDAELDELRDKAAAAPLSGAAGATAAIGEGGATGVQETLHVLELRRTVKERTAQLTLLSQRYDHLEVLQRHRA</sequence>
<evidence type="ECO:0000313" key="2">
    <source>
        <dbReference type="Proteomes" id="UP000013827"/>
    </source>
</evidence>
<dbReference type="AlphaFoldDB" id="A0A0D3K3K2"/>
<protein>
    <submittedName>
        <fullName evidence="1">Uncharacterized protein</fullName>
    </submittedName>
</protein>
<reference evidence="2" key="1">
    <citation type="journal article" date="2013" name="Nature">
        <title>Pan genome of the phytoplankton Emiliania underpins its global distribution.</title>
        <authorList>
            <person name="Read B.A."/>
            <person name="Kegel J."/>
            <person name="Klute M.J."/>
            <person name="Kuo A."/>
            <person name="Lefebvre S.C."/>
            <person name="Maumus F."/>
            <person name="Mayer C."/>
            <person name="Miller J."/>
            <person name="Monier A."/>
            <person name="Salamov A."/>
            <person name="Young J."/>
            <person name="Aguilar M."/>
            <person name="Claverie J.M."/>
            <person name="Frickenhaus S."/>
            <person name="Gonzalez K."/>
            <person name="Herman E.K."/>
            <person name="Lin Y.C."/>
            <person name="Napier J."/>
            <person name="Ogata H."/>
            <person name="Sarno A.F."/>
            <person name="Shmutz J."/>
            <person name="Schroeder D."/>
            <person name="de Vargas C."/>
            <person name="Verret F."/>
            <person name="von Dassow P."/>
            <person name="Valentin K."/>
            <person name="Van de Peer Y."/>
            <person name="Wheeler G."/>
            <person name="Dacks J.B."/>
            <person name="Delwiche C.F."/>
            <person name="Dyhrman S.T."/>
            <person name="Glockner G."/>
            <person name="John U."/>
            <person name="Richards T."/>
            <person name="Worden A.Z."/>
            <person name="Zhang X."/>
            <person name="Grigoriev I.V."/>
            <person name="Allen A.E."/>
            <person name="Bidle K."/>
            <person name="Borodovsky M."/>
            <person name="Bowler C."/>
            <person name="Brownlee C."/>
            <person name="Cock J.M."/>
            <person name="Elias M."/>
            <person name="Gladyshev V.N."/>
            <person name="Groth M."/>
            <person name="Guda C."/>
            <person name="Hadaegh A."/>
            <person name="Iglesias-Rodriguez M.D."/>
            <person name="Jenkins J."/>
            <person name="Jones B.M."/>
            <person name="Lawson T."/>
            <person name="Leese F."/>
            <person name="Lindquist E."/>
            <person name="Lobanov A."/>
            <person name="Lomsadze A."/>
            <person name="Malik S.B."/>
            <person name="Marsh M.E."/>
            <person name="Mackinder L."/>
            <person name="Mock T."/>
            <person name="Mueller-Roeber B."/>
            <person name="Pagarete A."/>
            <person name="Parker M."/>
            <person name="Probert I."/>
            <person name="Quesneville H."/>
            <person name="Raines C."/>
            <person name="Rensing S.A."/>
            <person name="Riano-Pachon D.M."/>
            <person name="Richier S."/>
            <person name="Rokitta S."/>
            <person name="Shiraiwa Y."/>
            <person name="Soanes D.M."/>
            <person name="van der Giezen M."/>
            <person name="Wahlund T.M."/>
            <person name="Williams B."/>
            <person name="Wilson W."/>
            <person name="Wolfe G."/>
            <person name="Wurch L.L."/>
        </authorList>
    </citation>
    <scope>NUCLEOTIDE SEQUENCE</scope>
</reference>